<sequence length="635" mass="73125">MFNGIIDLPYLSSAARRQSVADLLKFRLLNYNLFIRNKMKKNTQKPKKSSEKKHMKKKIFKNNKGKFFKKHPGADKSKNKPNLKHGKDHKNKLSNKEIKTNKRKESKLEYKKRLNRLYSSLLMNHKDSAKALESINSLLKELPANYSQESNKKNVSRILQACLKYGTARERSLIFEKAKENFNILNLNSHSSKFFIKLFHYCNVDVKRFLREAFFNEKQKNLLFSRYGSEVMDVMYIKLKSKEQIAVLKLYCLANTFFLNKEDSKRSKEINSINQLIDLILNSEYKSACIEKMCSVVTKLVEKELLITSLSHDILFVYLHILEDEEPALEPMNSKAELLSQMYKIFGQLLSTRSGNSCMLKLMDYANNKIKKYIVKSLKRDFPEAIYNQINVSLLIKAVNVTDDTKLTGECMINPLLSDLKRSVYDRNSSKFIMNILDNANEKAPNSLKEPELRTEELQSRLVPHLVEFFHGEDLKEVLETNHTGTILLHTLKLSRDGAMVDGIMQLVKENLKQFLNNATMLRFLQSMVKSSNRVSASLVALRVSERVWELVKSDVDDILRSKSVFLLVDLLESFTKYGEKELISEFTSKVTLKKIAKAKREIEGTVDTVNSGFTCVIVGANSTGLDLLSSLLRK</sequence>
<feature type="region of interest" description="Disordered" evidence="1">
    <location>
        <begin position="39"/>
        <end position="105"/>
    </location>
</feature>
<dbReference type="InterPro" id="IPR016024">
    <property type="entry name" value="ARM-type_fold"/>
</dbReference>
<dbReference type="PANTHER" id="PTHR13389:SF0">
    <property type="entry name" value="PUMILIO HOMOLOG 3"/>
    <property type="match status" value="1"/>
</dbReference>
<dbReference type="Gene3D" id="1.25.10.10">
    <property type="entry name" value="Leucine-rich Repeat Variant"/>
    <property type="match status" value="2"/>
</dbReference>
<dbReference type="Proteomes" id="UP000003786">
    <property type="component" value="Chromosome 2"/>
</dbReference>
<accession>J4DPC1</accession>
<dbReference type="GO" id="GO:0003729">
    <property type="term" value="F:mRNA binding"/>
    <property type="evidence" value="ECO:0007669"/>
    <property type="project" value="TreeGrafter"/>
</dbReference>
<evidence type="ECO:0000256" key="1">
    <source>
        <dbReference type="SAM" id="MobiDB-lite"/>
    </source>
</evidence>
<dbReference type="AlphaFoldDB" id="J4DPC1"/>
<dbReference type="GeneID" id="20714827"/>
<name>J4DPC1_THEOR</name>
<evidence type="ECO:0000313" key="3">
    <source>
        <dbReference type="Proteomes" id="UP000003786"/>
    </source>
</evidence>
<dbReference type="OrthoDB" id="497380at2759"/>
<feature type="compositionally biased region" description="Basic residues" evidence="1">
    <location>
        <begin position="39"/>
        <end position="71"/>
    </location>
</feature>
<dbReference type="GO" id="GO:0006417">
    <property type="term" value="P:regulation of translation"/>
    <property type="evidence" value="ECO:0007669"/>
    <property type="project" value="TreeGrafter"/>
</dbReference>
<dbReference type="KEGG" id="tot:TOT_020000700"/>
<dbReference type="VEuPathDB" id="PiroplasmaDB:TOT_020000700"/>
<dbReference type="EMBL" id="AP011947">
    <property type="protein sequence ID" value="BAM40444.1"/>
    <property type="molecule type" value="Genomic_DNA"/>
</dbReference>
<evidence type="ECO:0000313" key="2">
    <source>
        <dbReference type="EMBL" id="BAM40444.1"/>
    </source>
</evidence>
<evidence type="ECO:0008006" key="4">
    <source>
        <dbReference type="Google" id="ProtNLM"/>
    </source>
</evidence>
<gene>
    <name evidence="2" type="ORF">TOT_020000700</name>
</gene>
<dbReference type="RefSeq" id="XP_009690745.1">
    <property type="nucleotide sequence ID" value="XM_009692450.1"/>
</dbReference>
<reference evidence="2 3" key="1">
    <citation type="journal article" date="2012" name="MBio">
        <title>Comparative genome analysis of three eukaryotic parasites with differing abilities to transform leukocytes reveals key mediators of Theileria-induced leukocyte transformation.</title>
        <authorList>
            <person name="Hayashida K."/>
            <person name="Hara Y."/>
            <person name="Abe T."/>
            <person name="Yamasaki C."/>
            <person name="Toyoda A."/>
            <person name="Kosuge T."/>
            <person name="Suzuki Y."/>
            <person name="Sato Y."/>
            <person name="Kawashima S."/>
            <person name="Katayama T."/>
            <person name="Wakaguri H."/>
            <person name="Inoue N."/>
            <person name="Homma K."/>
            <person name="Tada-Umezaki M."/>
            <person name="Yagi Y."/>
            <person name="Fujii Y."/>
            <person name="Habara T."/>
            <person name="Kanehisa M."/>
            <person name="Watanabe H."/>
            <person name="Ito K."/>
            <person name="Gojobori T."/>
            <person name="Sugawara H."/>
            <person name="Imanishi T."/>
            <person name="Weir W."/>
            <person name="Gardner M."/>
            <person name="Pain A."/>
            <person name="Shiels B."/>
            <person name="Hattori M."/>
            <person name="Nene V."/>
            <person name="Sugimoto C."/>
        </authorList>
    </citation>
    <scope>NUCLEOTIDE SEQUENCE [LARGE SCALE GENOMIC DNA]</scope>
    <source>
        <strain evidence="2 3">Shintoku</strain>
    </source>
</reference>
<dbReference type="SUPFAM" id="SSF48371">
    <property type="entry name" value="ARM repeat"/>
    <property type="match status" value="1"/>
</dbReference>
<dbReference type="eggNOG" id="KOG2050">
    <property type="taxonomic scope" value="Eukaryota"/>
</dbReference>
<organism evidence="2 3">
    <name type="scientific">Theileria orientalis strain Shintoku</name>
    <dbReference type="NCBI Taxonomy" id="869250"/>
    <lineage>
        <taxon>Eukaryota</taxon>
        <taxon>Sar</taxon>
        <taxon>Alveolata</taxon>
        <taxon>Apicomplexa</taxon>
        <taxon>Aconoidasida</taxon>
        <taxon>Piroplasmida</taxon>
        <taxon>Theileriidae</taxon>
        <taxon>Theileria</taxon>
    </lineage>
</organism>
<dbReference type="OMA" id="FQCFYKH"/>
<dbReference type="PANTHER" id="PTHR13389">
    <property type="entry name" value="PUMILIO HOMOLOG 3"/>
    <property type="match status" value="1"/>
</dbReference>
<dbReference type="InterPro" id="IPR011989">
    <property type="entry name" value="ARM-like"/>
</dbReference>
<dbReference type="InterPro" id="IPR040059">
    <property type="entry name" value="PUM3"/>
</dbReference>
<dbReference type="STRING" id="869250.J4DPC1"/>
<keyword evidence="3" id="KW-1185">Reference proteome</keyword>
<proteinExistence type="predicted"/>
<feature type="compositionally biased region" description="Basic residues" evidence="1">
    <location>
        <begin position="79"/>
        <end position="93"/>
    </location>
</feature>
<protein>
    <recommendedName>
        <fullName evidence="4">PUM-HD domain-containing protein</fullName>
    </recommendedName>
</protein>
<dbReference type="GO" id="GO:0005730">
    <property type="term" value="C:nucleolus"/>
    <property type="evidence" value="ECO:0007669"/>
    <property type="project" value="TreeGrafter"/>
</dbReference>